<dbReference type="GO" id="GO:0006354">
    <property type="term" value="P:DNA-templated transcription elongation"/>
    <property type="evidence" value="ECO:0007669"/>
    <property type="project" value="InterPro"/>
</dbReference>
<dbReference type="Gene3D" id="2.30.30.30">
    <property type="match status" value="1"/>
</dbReference>
<evidence type="ECO:0000313" key="4">
    <source>
        <dbReference type="Proteomes" id="UP001168505"/>
    </source>
</evidence>
<accession>A0AAW7JSQ0</accession>
<dbReference type="InterPro" id="IPR005824">
    <property type="entry name" value="KOW"/>
</dbReference>
<dbReference type="RefSeq" id="WP_289827410.1">
    <property type="nucleotide sequence ID" value="NZ_JAUEIR010000007.1"/>
</dbReference>
<reference evidence="3" key="1">
    <citation type="submission" date="2023-06" db="EMBL/GenBank/DDBJ databases">
        <authorList>
            <person name="Zeman M."/>
            <person name="Kubasova T."/>
            <person name="Jahodarova E."/>
            <person name="Nykrynova M."/>
            <person name="Rychlik I."/>
        </authorList>
    </citation>
    <scope>NUCLEOTIDE SEQUENCE</scope>
    <source>
        <strain evidence="3">15_COKtk</strain>
    </source>
</reference>
<dbReference type="SUPFAM" id="SSF50104">
    <property type="entry name" value="Translation proteins SH3-like domain"/>
    <property type="match status" value="1"/>
</dbReference>
<dbReference type="InterPro" id="IPR008991">
    <property type="entry name" value="Translation_prot_SH3-like_sf"/>
</dbReference>
<dbReference type="CDD" id="cd06091">
    <property type="entry name" value="KOW_NusG"/>
    <property type="match status" value="1"/>
</dbReference>
<dbReference type="EMBL" id="JAUEIR010000007">
    <property type="protein sequence ID" value="MDN0069789.1"/>
    <property type="molecule type" value="Genomic_DNA"/>
</dbReference>
<protein>
    <submittedName>
        <fullName evidence="3">Transcription termination/antitermination NusG family protein</fullName>
    </submittedName>
</protein>
<organism evidence="3 4">
    <name type="scientific">Collinsella ihumii</name>
    <dbReference type="NCBI Taxonomy" id="1720204"/>
    <lineage>
        <taxon>Bacteria</taxon>
        <taxon>Bacillati</taxon>
        <taxon>Actinomycetota</taxon>
        <taxon>Coriobacteriia</taxon>
        <taxon>Coriobacteriales</taxon>
        <taxon>Coriobacteriaceae</taxon>
        <taxon>Collinsella</taxon>
    </lineage>
</organism>
<feature type="domain" description="KOW" evidence="2">
    <location>
        <begin position="117"/>
        <end position="144"/>
    </location>
</feature>
<proteinExistence type="predicted"/>
<comment type="caution">
    <text evidence="3">The sequence shown here is derived from an EMBL/GenBank/DDBJ whole genome shotgun (WGS) entry which is preliminary data.</text>
</comment>
<sequence length="187" mass="21040">MPMWYVIQVINGREELMAGLISRVVPSDVCQECFSPKFATEMKVRGRWIPCERNLLPGYLIAVTDQPKELQRCLSALDEFARVLTQGGAFAPLAKEETSFIDTYTKPHDRVVPMSLGIKEGDHVVVTQGPLVGHEGLIREINRRKSVAYLEFNLCGRRVSTRVGLGVLSKEKWLMREFAMTRSGAAE</sequence>
<dbReference type="Pfam" id="PF02357">
    <property type="entry name" value="NusG"/>
    <property type="match status" value="1"/>
</dbReference>
<dbReference type="InterPro" id="IPR036735">
    <property type="entry name" value="NGN_dom_sf"/>
</dbReference>
<evidence type="ECO:0000313" key="3">
    <source>
        <dbReference type="EMBL" id="MDN0069789.1"/>
    </source>
</evidence>
<name>A0AAW7JSQ0_9ACTN</name>
<dbReference type="Pfam" id="PF00467">
    <property type="entry name" value="KOW"/>
    <property type="match status" value="1"/>
</dbReference>
<reference evidence="3" key="2">
    <citation type="submission" date="2023-08" db="EMBL/GenBank/DDBJ databases">
        <title>Identification and characterization of horizontal gene transfer across gut microbiota members of farm animals based on homology search.</title>
        <authorList>
            <person name="Schwarzerova J."/>
            <person name="Nykrynova M."/>
            <person name="Jureckova K."/>
            <person name="Cejkova D."/>
            <person name="Rychlik I."/>
        </authorList>
    </citation>
    <scope>NUCLEOTIDE SEQUENCE</scope>
    <source>
        <strain evidence="3">15_COKtk</strain>
    </source>
</reference>
<evidence type="ECO:0000256" key="1">
    <source>
        <dbReference type="ARBA" id="ARBA00023163"/>
    </source>
</evidence>
<dbReference type="InterPro" id="IPR006645">
    <property type="entry name" value="NGN-like_dom"/>
</dbReference>
<dbReference type="Proteomes" id="UP001168505">
    <property type="component" value="Unassembled WGS sequence"/>
</dbReference>
<dbReference type="AlphaFoldDB" id="A0AAW7JSQ0"/>
<dbReference type="Gene3D" id="3.30.70.940">
    <property type="entry name" value="NusG, N-terminal domain"/>
    <property type="match status" value="1"/>
</dbReference>
<keyword evidence="1" id="KW-0804">Transcription</keyword>
<dbReference type="SUPFAM" id="SSF82679">
    <property type="entry name" value="N-utilization substance G protein NusG, N-terminal domain"/>
    <property type="match status" value="1"/>
</dbReference>
<dbReference type="SMART" id="SM00739">
    <property type="entry name" value="KOW"/>
    <property type="match status" value="1"/>
</dbReference>
<gene>
    <name evidence="3" type="ORF">QVN40_08785</name>
</gene>
<dbReference type="InterPro" id="IPR014722">
    <property type="entry name" value="Rib_uL2_dom2"/>
</dbReference>
<evidence type="ECO:0000259" key="2">
    <source>
        <dbReference type="SMART" id="SM00739"/>
    </source>
</evidence>